<dbReference type="AlphaFoldDB" id="A0A3S7X077"/>
<evidence type="ECO:0000256" key="1">
    <source>
        <dbReference type="SAM" id="MobiDB-lite"/>
    </source>
</evidence>
<reference evidence="7" key="6">
    <citation type="submission" date="2019-02" db="EMBL/GenBank/DDBJ databases">
        <title>FDA dAtabase for Regulatory Grade micrObial Sequences (FDA-ARGOS): Supporting development and validation of Infectious Disease Dx tests.</title>
        <authorList>
            <person name="Duncan R."/>
            <person name="Fisher C."/>
            <person name="Tallon L."/>
            <person name="Sadzewicz L."/>
            <person name="Sengamalay N."/>
            <person name="Ott S."/>
            <person name="Godinez A."/>
            <person name="Nagaraj S."/>
            <person name="Vavikolanu K."/>
            <person name="Nadendla S."/>
            <person name="Aluvathingal J."/>
            <person name="Sichtig H."/>
        </authorList>
    </citation>
    <scope>NUCLEOTIDE SEQUENCE [LARGE SCALE GENOMIC DNA]</scope>
    <source>
        <strain evidence="7">FDAARGOS_361</strain>
    </source>
</reference>
<evidence type="ECO:0008006" key="8">
    <source>
        <dbReference type="Google" id="ProtNLM"/>
    </source>
</evidence>
<dbReference type="SUPFAM" id="SSF54928">
    <property type="entry name" value="RNA-binding domain, RBD"/>
    <property type="match status" value="1"/>
</dbReference>
<dbReference type="EMBL" id="CP029525">
    <property type="protein sequence ID" value="AYU79849.1"/>
    <property type="molecule type" value="Genomic_DNA"/>
</dbReference>
<dbReference type="RefSeq" id="XP_003861832.1">
    <property type="nucleotide sequence ID" value="XM_003861784.1"/>
</dbReference>
<dbReference type="InterPro" id="IPR035979">
    <property type="entry name" value="RBD_domain_sf"/>
</dbReference>
<dbReference type="VEuPathDB" id="TriTrypDB:LDHU3_26.3190"/>
<dbReference type="EMBL" id="FR799613">
    <property type="protein sequence ID" value="CBZ35134.1"/>
    <property type="molecule type" value="Genomic_DNA"/>
</dbReference>
<accession>A0A3S7X077</accession>
<evidence type="ECO:0000313" key="7">
    <source>
        <dbReference type="Proteomes" id="UP000318447"/>
    </source>
</evidence>
<dbReference type="VEuPathDB" id="TriTrypDB:LdBPK_262470.1"/>
<feature type="region of interest" description="Disordered" evidence="1">
    <location>
        <begin position="193"/>
        <end position="221"/>
    </location>
</feature>
<name>A0A3S7X077_LEIDO</name>
<reference evidence="2 6" key="4">
    <citation type="journal article" date="2018" name="Sci. Rep.">
        <title>A complete Leishmania donovani reference genome identifies novel genetic variations associated with virulence.</title>
        <authorList>
            <person name="Lypaczewski P."/>
            <person name="Hoshizaki J."/>
            <person name="Zhang W.-W."/>
            <person name="McCall L.-I."/>
            <person name="Torcivia-Rodriguez J."/>
            <person name="Simonyan V."/>
            <person name="Kaur A."/>
            <person name="Dewar K."/>
            <person name="Matlashewski G."/>
        </authorList>
    </citation>
    <scope>NUCLEOTIDE SEQUENCE [LARGE SCALE GENOMIC DNA]</scope>
    <source>
        <strain evidence="2 6">LdCL</strain>
    </source>
</reference>
<dbReference type="EMBL" id="RHLC01000017">
    <property type="protein sequence ID" value="TPP41271.1"/>
    <property type="molecule type" value="Genomic_DNA"/>
</dbReference>
<protein>
    <recommendedName>
        <fullName evidence="8">RRM domain-containing protein</fullName>
    </recommendedName>
</protein>
<reference evidence="3 5" key="1">
    <citation type="journal article" date="2011" name="Genome Res.">
        <title>Whole genome sequencing of multiple Leishmania donovani clinical isolates provides insights into population structure and mechanisms of drug resistance.</title>
        <authorList>
            <person name="Downing T."/>
            <person name="Imamura H."/>
            <person name="Decuypere S."/>
            <person name="Clark T.G."/>
            <person name="Coombs G.H."/>
            <person name="Cotton J.A."/>
            <person name="Hilley J.D."/>
            <person name="de Doncker S."/>
            <person name="Maes I."/>
            <person name="Mottram J.C."/>
            <person name="Quail M.A."/>
            <person name="Rijal S."/>
            <person name="Sanders M."/>
            <person name="Schonian G."/>
            <person name="Stark O."/>
            <person name="Sundar S."/>
            <person name="Vanaerschot M."/>
            <person name="Hertz-Fowler C."/>
            <person name="Dujardin J.C."/>
            <person name="Berriman M."/>
        </authorList>
    </citation>
    <scope>NUCLEOTIDE SEQUENCE [LARGE SCALE GENOMIC DNA]</scope>
    <source>
        <strain evidence="3 5">BPK282A1</strain>
    </source>
</reference>
<dbReference type="Proteomes" id="UP000008980">
    <property type="component" value="Chromosome 26"/>
</dbReference>
<dbReference type="GO" id="GO:0003676">
    <property type="term" value="F:nucleic acid binding"/>
    <property type="evidence" value="ECO:0007669"/>
    <property type="project" value="InterPro"/>
</dbReference>
<dbReference type="OMA" id="HMLLKRC"/>
<dbReference type="KEGG" id="ldo:LDBPK_262470"/>
<evidence type="ECO:0000313" key="2">
    <source>
        <dbReference type="EMBL" id="AYU79849.1"/>
    </source>
</evidence>
<gene>
    <name evidence="4" type="ORF">CGC21_32510</name>
    <name evidence="3" type="ORF">LDBPK_262470</name>
    <name evidence="2" type="ORF">LdCL_260030500</name>
</gene>
<sequence>MPLDLVGKLHRTVYITDCPEDSQEDLLHMLLKRCGAIEAWDVVDGRLVVVFRSMNSVSNALTFHGMSFVDLTRKICVWKATDAPPAEATHQLAIQGGSATAEAAPMEATSTEEEDSRRAQRKERRAALQQILNSGVADLADTSSLEGRQAKMTELCYRQLKALCVLSAAAAKDARAELEEKKENLARLQDLIRTQEAAPKRQWEGSAEVGEEEPARARRRV</sequence>
<feature type="region of interest" description="Disordered" evidence="1">
    <location>
        <begin position="97"/>
        <end position="124"/>
    </location>
</feature>
<evidence type="ECO:0000313" key="4">
    <source>
        <dbReference type="EMBL" id="TPP41271.1"/>
    </source>
</evidence>
<organism evidence="2 6">
    <name type="scientific">Leishmania donovani</name>
    <dbReference type="NCBI Taxonomy" id="5661"/>
    <lineage>
        <taxon>Eukaryota</taxon>
        <taxon>Discoba</taxon>
        <taxon>Euglenozoa</taxon>
        <taxon>Kinetoplastea</taxon>
        <taxon>Metakinetoplastina</taxon>
        <taxon>Trypanosomatida</taxon>
        <taxon>Trypanosomatidae</taxon>
        <taxon>Leishmaniinae</taxon>
        <taxon>Leishmania</taxon>
    </lineage>
</organism>
<dbReference type="Proteomes" id="UP000318447">
    <property type="component" value="Unassembled WGS sequence"/>
</dbReference>
<reference evidence="3" key="2">
    <citation type="submission" date="2011-01" db="EMBL/GenBank/DDBJ databases">
        <authorList>
            <person name="Zhao B.P."/>
            <person name="Ren Z.A."/>
            <person name="Li C.D."/>
        </authorList>
    </citation>
    <scope>NUCLEOTIDE SEQUENCE</scope>
    <source>
        <strain evidence="3">BPK282A1</strain>
    </source>
</reference>
<dbReference type="Proteomes" id="UP000274082">
    <property type="component" value="Chromosome 26"/>
</dbReference>
<dbReference type="VEuPathDB" id="TriTrypDB:LdCL_260030500"/>
<accession>E9BIQ8</accession>
<evidence type="ECO:0000313" key="5">
    <source>
        <dbReference type="Proteomes" id="UP000008980"/>
    </source>
</evidence>
<proteinExistence type="predicted"/>
<evidence type="ECO:0000313" key="6">
    <source>
        <dbReference type="Proteomes" id="UP000274082"/>
    </source>
</evidence>
<keyword evidence="6" id="KW-1185">Reference proteome</keyword>
<dbReference type="OrthoDB" id="272601at2759"/>
<dbReference type="GeneID" id="13389079"/>
<reference evidence="5" key="3">
    <citation type="submission" date="2011-02" db="EMBL/GenBank/DDBJ databases">
        <title>Whole genome sequencing of Leishmania donovani clinical lines reveals dynamic variation related to drug resistance.</title>
        <authorList>
            <person name="Downing T."/>
            <person name="Imamura H."/>
            <person name="Sanders M."/>
            <person name="Decuypere S."/>
            <person name="Hertz-Fowler C."/>
            <person name="Clark T.G."/>
            <person name="Rijal S."/>
            <person name="Sundar S."/>
            <person name="Quail M.A."/>
            <person name="De Doncker S."/>
            <person name="Maes I."/>
            <person name="Vanaerschot M."/>
            <person name="Stark O."/>
            <person name="Schonian G."/>
            <person name="Dujardin J.C."/>
            <person name="Berriman M."/>
        </authorList>
    </citation>
    <scope>NUCLEOTIDE SEQUENCE [LARGE SCALE GENOMIC DNA]</scope>
    <source>
        <strain evidence="5">BPK282A1</strain>
    </source>
</reference>
<reference evidence="4" key="5">
    <citation type="submission" date="2019-02" db="EMBL/GenBank/DDBJ databases">
        <title>FDA dAtabase for Regulatory Grade micrObial Sequences (FDA-ARGOS): Supporting development and validation of Infectious Disease Dx tests.</title>
        <authorList>
            <person name="Duncan R."/>
            <person name="Fisher C."/>
            <person name="Tallon L.J."/>
            <person name="Sadzewicz L."/>
            <person name="Sengamalay N."/>
            <person name="Ott S."/>
            <person name="Godinez A."/>
            <person name="Nagaraj S."/>
            <person name="Nadendla S."/>
            <person name="Sichtig H."/>
        </authorList>
    </citation>
    <scope>NUCLEOTIDE SEQUENCE</scope>
    <source>
        <strain evidence="4">FDAARGOS_361</strain>
    </source>
</reference>
<evidence type="ECO:0000313" key="3">
    <source>
        <dbReference type="EMBL" id="CBZ35134.1"/>
    </source>
</evidence>